<dbReference type="SUPFAM" id="SSF51735">
    <property type="entry name" value="NAD(P)-binding Rossmann-fold domains"/>
    <property type="match status" value="1"/>
</dbReference>
<proteinExistence type="predicted"/>
<dbReference type="CDD" id="cd05288">
    <property type="entry name" value="PGDH"/>
    <property type="match status" value="1"/>
</dbReference>
<protein>
    <submittedName>
        <fullName evidence="3">NADP-dependent oxidoreductase</fullName>
    </submittedName>
</protein>
<dbReference type="Pfam" id="PF00107">
    <property type="entry name" value="ADH_zinc_N"/>
    <property type="match status" value="1"/>
</dbReference>
<evidence type="ECO:0000313" key="4">
    <source>
        <dbReference type="Proteomes" id="UP001151002"/>
    </source>
</evidence>
<reference evidence="3" key="1">
    <citation type="submission" date="2022-11" db="EMBL/GenBank/DDBJ databases">
        <authorList>
            <person name="Somphong A."/>
            <person name="Phongsopitanun W."/>
        </authorList>
    </citation>
    <scope>NUCLEOTIDE SEQUENCE</scope>
    <source>
        <strain evidence="3">Pm04-4</strain>
    </source>
</reference>
<feature type="domain" description="Enoyl reductase (ER)" evidence="2">
    <location>
        <begin position="15"/>
        <end position="328"/>
    </location>
</feature>
<dbReference type="InterPro" id="IPR036291">
    <property type="entry name" value="NAD(P)-bd_dom_sf"/>
</dbReference>
<dbReference type="PANTHER" id="PTHR43205">
    <property type="entry name" value="PROSTAGLANDIN REDUCTASE"/>
    <property type="match status" value="1"/>
</dbReference>
<dbReference type="Gene3D" id="3.90.180.10">
    <property type="entry name" value="Medium-chain alcohol dehydrogenases, catalytic domain"/>
    <property type="match status" value="1"/>
</dbReference>
<dbReference type="InterPro" id="IPR020843">
    <property type="entry name" value="ER"/>
</dbReference>
<organism evidence="3 4">
    <name type="scientific">Paractinoplanes pyxinae</name>
    <dbReference type="NCBI Taxonomy" id="2997416"/>
    <lineage>
        <taxon>Bacteria</taxon>
        <taxon>Bacillati</taxon>
        <taxon>Actinomycetota</taxon>
        <taxon>Actinomycetes</taxon>
        <taxon>Micromonosporales</taxon>
        <taxon>Micromonosporaceae</taxon>
        <taxon>Paractinoplanes</taxon>
    </lineage>
</organism>
<dbReference type="InterPro" id="IPR041694">
    <property type="entry name" value="ADH_N_2"/>
</dbReference>
<keyword evidence="4" id="KW-1185">Reference proteome</keyword>
<gene>
    <name evidence="3" type="ORF">OWR29_15810</name>
</gene>
<dbReference type="InterPro" id="IPR011032">
    <property type="entry name" value="GroES-like_sf"/>
</dbReference>
<keyword evidence="1" id="KW-0560">Oxidoreductase</keyword>
<evidence type="ECO:0000313" key="3">
    <source>
        <dbReference type="EMBL" id="MCY1139464.1"/>
    </source>
</evidence>
<dbReference type="InterPro" id="IPR013149">
    <property type="entry name" value="ADH-like_C"/>
</dbReference>
<dbReference type="SUPFAM" id="SSF50129">
    <property type="entry name" value="GroES-like"/>
    <property type="match status" value="2"/>
</dbReference>
<dbReference type="EMBL" id="JAPNTZ010000005">
    <property type="protein sequence ID" value="MCY1139464.1"/>
    <property type="molecule type" value="Genomic_DNA"/>
</dbReference>
<evidence type="ECO:0000259" key="2">
    <source>
        <dbReference type="SMART" id="SM00829"/>
    </source>
</evidence>
<name>A0ABT4AYY6_9ACTN</name>
<sequence length="332" mass="34935">MKEIRLAARPDGWPTDDTFEIADVPVPTAGPGEVLVRNIYMSVDPYMRGRMNDTKSYVPPFQVGAPLDGGALGEVVASESPDVPVGAFVVHGLGWREFSVTEASRVRVVDPAAADLSAYLGVLGLTGFTAYVGLLDIAQFKEGETVFVSGAAGAVGSIVGQIAKLRGAKRVIGSAGSAEKVSHLVDDLGFDVASNYRDSPVRKQLRAAAPDGIDVYFDNVGGDHLEAAIGSLNKYGRVAMCGAIAGYNETAAPAGPRNLALAIGKELNLRGFIVSNHNRRMPDFLAEVGPWVRSGQIKARETIVDGLENAPAAFIGLLRGENTGKMLVKLAS</sequence>
<dbReference type="Gene3D" id="3.40.50.720">
    <property type="entry name" value="NAD(P)-binding Rossmann-like Domain"/>
    <property type="match status" value="1"/>
</dbReference>
<accession>A0ABT4AYY6</accession>
<comment type="caution">
    <text evidence="3">The sequence shown here is derived from an EMBL/GenBank/DDBJ whole genome shotgun (WGS) entry which is preliminary data.</text>
</comment>
<dbReference type="RefSeq" id="WP_267563584.1">
    <property type="nucleotide sequence ID" value="NZ_JAPNTZ010000005.1"/>
</dbReference>
<dbReference type="PANTHER" id="PTHR43205:SF7">
    <property type="entry name" value="PROSTAGLANDIN REDUCTASE 1"/>
    <property type="match status" value="1"/>
</dbReference>
<dbReference type="Proteomes" id="UP001151002">
    <property type="component" value="Unassembled WGS sequence"/>
</dbReference>
<dbReference type="InterPro" id="IPR045010">
    <property type="entry name" value="MDR_fam"/>
</dbReference>
<evidence type="ECO:0000256" key="1">
    <source>
        <dbReference type="ARBA" id="ARBA00023002"/>
    </source>
</evidence>
<dbReference type="Pfam" id="PF16884">
    <property type="entry name" value="ADH_N_2"/>
    <property type="match status" value="1"/>
</dbReference>
<dbReference type="SMART" id="SM00829">
    <property type="entry name" value="PKS_ER"/>
    <property type="match status" value="1"/>
</dbReference>